<keyword evidence="2" id="KW-0479">Metal-binding</keyword>
<reference evidence="7 8" key="1">
    <citation type="journal article" date="2022" name="Front. Microbiol.">
        <title>Male-killing mechanisms vary between Spiroplasma species.</title>
        <authorList>
            <person name="Arai H."/>
            <person name="Inoue M."/>
            <person name="Kageyama D."/>
        </authorList>
    </citation>
    <scope>NUCLEOTIDE SEQUENCE [LARGE SCALE GENOMIC DNA]</scope>
    <source>
        <strain evidence="8">sHm</strain>
    </source>
</reference>
<keyword evidence="4 5" id="KW-0119">Carbohydrate metabolism</keyword>
<protein>
    <submittedName>
        <fullName evidence="7">N-acetylglucosamine-6-phosphate deacetylase</fullName>
    </submittedName>
</protein>
<keyword evidence="8" id="KW-1185">Reference proteome</keyword>
<evidence type="ECO:0000256" key="1">
    <source>
        <dbReference type="ARBA" id="ARBA00010716"/>
    </source>
</evidence>
<dbReference type="CDD" id="cd00854">
    <property type="entry name" value="NagA"/>
    <property type="match status" value="1"/>
</dbReference>
<dbReference type="InterPro" id="IPR011059">
    <property type="entry name" value="Metal-dep_hydrolase_composite"/>
</dbReference>
<proteinExistence type="inferred from homology"/>
<evidence type="ECO:0000313" key="8">
    <source>
        <dbReference type="Proteomes" id="UP001163387"/>
    </source>
</evidence>
<dbReference type="PIRSF" id="PIRSF038994">
    <property type="entry name" value="NagA"/>
    <property type="match status" value="1"/>
</dbReference>
<evidence type="ECO:0000256" key="2">
    <source>
        <dbReference type="ARBA" id="ARBA00022723"/>
    </source>
</evidence>
<dbReference type="PANTHER" id="PTHR11113">
    <property type="entry name" value="N-ACETYLGLUCOSAMINE-6-PHOSPHATE DEACETYLASE"/>
    <property type="match status" value="1"/>
</dbReference>
<dbReference type="RefSeq" id="WP_281749136.1">
    <property type="nucleotide sequence ID" value="NZ_AP026933.1"/>
</dbReference>
<dbReference type="Proteomes" id="UP001163387">
    <property type="component" value="Chromosome"/>
</dbReference>
<dbReference type="InterPro" id="IPR006680">
    <property type="entry name" value="Amidohydro-rel"/>
</dbReference>
<gene>
    <name evidence="7" type="primary">nagA</name>
    <name evidence="7" type="ORF">SHM_06100</name>
</gene>
<dbReference type="InterPro" id="IPR032466">
    <property type="entry name" value="Metal_Hydrolase"/>
</dbReference>
<evidence type="ECO:0000256" key="3">
    <source>
        <dbReference type="ARBA" id="ARBA00022801"/>
    </source>
</evidence>
<dbReference type="NCBIfam" id="TIGR00221">
    <property type="entry name" value="nagA"/>
    <property type="match status" value="1"/>
</dbReference>
<dbReference type="InterPro" id="IPR003764">
    <property type="entry name" value="GlcNAc_6-P_deAcase"/>
</dbReference>
<evidence type="ECO:0000256" key="5">
    <source>
        <dbReference type="PIRNR" id="PIRNR038994"/>
    </source>
</evidence>
<keyword evidence="3 5" id="KW-0378">Hydrolase</keyword>
<evidence type="ECO:0000256" key="4">
    <source>
        <dbReference type="ARBA" id="ARBA00023277"/>
    </source>
</evidence>
<dbReference type="PANTHER" id="PTHR11113:SF14">
    <property type="entry name" value="N-ACETYLGLUCOSAMINE-6-PHOSPHATE DEACETYLASE"/>
    <property type="match status" value="1"/>
</dbReference>
<dbReference type="EMBL" id="AP026933">
    <property type="protein sequence ID" value="BDT02964.1"/>
    <property type="molecule type" value="Genomic_DNA"/>
</dbReference>
<name>A0ABN6T0V9_9MOLU</name>
<organism evidence="7 8">
    <name type="scientific">Spiroplasma ixodetis</name>
    <dbReference type="NCBI Taxonomy" id="2141"/>
    <lineage>
        <taxon>Bacteria</taxon>
        <taxon>Bacillati</taxon>
        <taxon>Mycoplasmatota</taxon>
        <taxon>Mollicutes</taxon>
        <taxon>Entomoplasmatales</taxon>
        <taxon>Spiroplasmataceae</taxon>
        <taxon>Spiroplasma</taxon>
    </lineage>
</organism>
<dbReference type="Gene3D" id="3.20.20.140">
    <property type="entry name" value="Metal-dependent hydrolases"/>
    <property type="match status" value="1"/>
</dbReference>
<accession>A0ABN6T0V9</accession>
<evidence type="ECO:0000259" key="6">
    <source>
        <dbReference type="Pfam" id="PF01979"/>
    </source>
</evidence>
<comment type="similarity">
    <text evidence="1 5">Belongs to the metallo-dependent hydrolases superfamily. NagA family.</text>
</comment>
<sequence length="397" mass="43818">MSKILVLNNAKIISIKKIINNGFLVIKDNLIFQINEGKYNYEFQDAQVIDCHNQTIIPGFIDLHVHGGYGYSLMDGTIESINNFAKLVPKEGVTKFCYATVTASKKEIDNVLSVFAKYMKTENKGNKARIIGAYLEGPFISELQKGAHTPSLLHVPDLNLVKSWNIISNKNLKFIVYAPEIDPNLNNKNSNFISSLIKNNIIPSVGHSNATFKEITKTVEYGLTHITHLYNAMSPYNHRDPGVVPASLYYDQLVTELICDGIHVDIDILAITYKIKGADGIFMITDAMSAKGQPDGKYLLGPLPVIKSNNKVTVEATGKLAGSIATMIAGFKNLLKITNNNWQDCIKMASYNSAKQVGIANKTGDIVIGKLADIIVLTKNNDIFLTICEGKIAYQQE</sequence>
<dbReference type="SUPFAM" id="SSF51338">
    <property type="entry name" value="Composite domain of metallo-dependent hydrolases"/>
    <property type="match status" value="1"/>
</dbReference>
<dbReference type="Gene3D" id="2.30.40.10">
    <property type="entry name" value="Urease, subunit C, domain 1"/>
    <property type="match status" value="1"/>
</dbReference>
<dbReference type="SUPFAM" id="SSF51556">
    <property type="entry name" value="Metallo-dependent hydrolases"/>
    <property type="match status" value="1"/>
</dbReference>
<evidence type="ECO:0000313" key="7">
    <source>
        <dbReference type="EMBL" id="BDT02964.1"/>
    </source>
</evidence>
<dbReference type="Pfam" id="PF01979">
    <property type="entry name" value="Amidohydro_1"/>
    <property type="match status" value="1"/>
</dbReference>
<feature type="domain" description="Amidohydrolase-related" evidence="6">
    <location>
        <begin position="55"/>
        <end position="392"/>
    </location>
</feature>